<keyword evidence="2" id="KW-0614">Plasmid</keyword>
<evidence type="ECO:0000313" key="2">
    <source>
        <dbReference type="EMBL" id="AEH39281.1"/>
    </source>
</evidence>
<dbReference type="EMBL" id="CP002841">
    <property type="protein sequence ID" value="AEH39281.1"/>
    <property type="molecule type" value="Genomic_DNA"/>
</dbReference>
<dbReference type="KEGG" id="hxa:Halxa_0027"/>
<proteinExistence type="predicted"/>
<feature type="compositionally biased region" description="Gly residues" evidence="1">
    <location>
        <begin position="361"/>
        <end position="377"/>
    </location>
</feature>
<keyword evidence="3" id="KW-1185">Reference proteome</keyword>
<dbReference type="AlphaFoldDB" id="F8DEJ4"/>
<feature type="compositionally biased region" description="Acidic residues" evidence="1">
    <location>
        <begin position="50"/>
        <end position="59"/>
    </location>
</feature>
<accession>F8DEJ4</accession>
<name>F8DEJ4_HALXS</name>
<dbReference type="HOGENOM" id="CLU_682587_0_0_2"/>
<geneLocation type="plasmid" evidence="2 3">
    <name>pHALXA02</name>
</geneLocation>
<gene>
    <name evidence="2" type="ordered locus">Halxa_0027</name>
</gene>
<dbReference type="Proteomes" id="UP000006794">
    <property type="component" value="Plasmid pHALXA02"/>
</dbReference>
<feature type="region of interest" description="Disordered" evidence="1">
    <location>
        <begin position="29"/>
        <end position="89"/>
    </location>
</feature>
<reference evidence="3" key="1">
    <citation type="journal article" date="2012" name="Stand. Genomic Sci.">
        <title>Complete genome sequence of Halopiger xanaduensis type strain (SH-6(T)).</title>
        <authorList>
            <person name="Anderson I."/>
            <person name="Tindall B.J."/>
            <person name="Rohde M."/>
            <person name="Lucas S."/>
            <person name="Han J."/>
            <person name="Lapidus A."/>
            <person name="Cheng J.F."/>
            <person name="Goodwin L."/>
            <person name="Pitluck S."/>
            <person name="Peters L."/>
            <person name="Pati A."/>
            <person name="Mikhailova N."/>
            <person name="Pagani I."/>
            <person name="Teshima H."/>
            <person name="Han C."/>
            <person name="Tapia R."/>
            <person name="Land M."/>
            <person name="Woyke T."/>
            <person name="Klenk H.P."/>
            <person name="Kyrpides N."/>
            <person name="Ivanova N."/>
        </authorList>
    </citation>
    <scope>NUCLEOTIDE SEQUENCE [LARGE SCALE GENOMIC DNA]</scope>
    <source>
        <strain evidence="3">DSM 18323 / JCM 14033 / SH-6</strain>
        <plasmid evidence="3">Plasmid pHALXA02</plasmid>
    </source>
</reference>
<sequence>MFDQNCFRSQIAVIVVAVMLVLAGCSTGSNPGADSASDSQEATTVAVETAADDTSDSGEPDMTMHRPKEGQNLTEYSDDLGADGAGLNSSERERVKDLVVGFYNDLPENESERRDLLLDTADKHCAFEENYTSRVNKSALEENGSDMDNAVRRAHYGAQIANEFNGQVPVEPFADIRSGTGDVTKYAPLVGSYNQMSEAACNASEERTDAAIQDYQFATLMFGVDAALISTGAFYRPAFVGTRFTANKASQVGLYRLRYMCGDRCWALAMSEVHVTYRTSMATMTSNLLRQAGEMGTKLSREDLEVVAAEYDTDVEQMLNEVNASTASEALESAAADLTECGDTVLESDDADNGDSSSDGILGGGGGNDGLFGGDGVDAGDVVEKGEDTLNKTAEAAEDCRDP</sequence>
<protein>
    <submittedName>
        <fullName evidence="2">Uncharacterized protein</fullName>
    </submittedName>
</protein>
<evidence type="ECO:0000256" key="1">
    <source>
        <dbReference type="SAM" id="MobiDB-lite"/>
    </source>
</evidence>
<evidence type="ECO:0000313" key="3">
    <source>
        <dbReference type="Proteomes" id="UP000006794"/>
    </source>
</evidence>
<feature type="compositionally biased region" description="Polar residues" evidence="1">
    <location>
        <begin position="29"/>
        <end position="40"/>
    </location>
</feature>
<organism evidence="2 3">
    <name type="scientific">Halopiger xanaduensis (strain DSM 18323 / JCM 14033 / SH-6)</name>
    <dbReference type="NCBI Taxonomy" id="797210"/>
    <lineage>
        <taxon>Archaea</taxon>
        <taxon>Methanobacteriati</taxon>
        <taxon>Methanobacteriota</taxon>
        <taxon>Stenosarchaea group</taxon>
        <taxon>Halobacteria</taxon>
        <taxon>Halobacteriales</taxon>
        <taxon>Natrialbaceae</taxon>
        <taxon>Halopiger</taxon>
    </lineage>
</organism>
<dbReference type="eggNOG" id="arCOG06249">
    <property type="taxonomic scope" value="Archaea"/>
</dbReference>
<feature type="region of interest" description="Disordered" evidence="1">
    <location>
        <begin position="345"/>
        <end position="403"/>
    </location>
</feature>